<accession>A0A5P8VYS2</accession>
<reference evidence="3 4" key="1">
    <citation type="submission" date="2019-10" db="EMBL/GenBank/DDBJ databases">
        <title>Genomic and transcriptomic insights into the perfect genentic adaptation of a filamentous nitrogen-fixing cyanobacterium to rice fields.</title>
        <authorList>
            <person name="Chen Z."/>
        </authorList>
    </citation>
    <scope>NUCLEOTIDE SEQUENCE [LARGE SCALE GENOMIC DNA]</scope>
    <source>
        <strain evidence="3">CCNUC1</strain>
    </source>
</reference>
<keyword evidence="4" id="KW-1185">Reference proteome</keyword>
<protein>
    <submittedName>
        <fullName evidence="3">Uncharacterized protein</fullName>
    </submittedName>
</protein>
<keyword evidence="2" id="KW-0812">Transmembrane</keyword>
<name>A0A5P8VYS2_9NOSO</name>
<sequence length="166" mass="19282">MGTCTERRRSIGHWLITNSYSSPAPSSSSSPTFPQPMDKSEQSSITDPSFIEQVQRLHKLTLYGRWLFVAFLWLTIAPVSLWGLRTEISLWKQYFTWVAVRYGLFYHPLSTFGLAFCIGMTAAVLVWQSRNILFGIPQPEKQRLEKQVYQIRQQGPSHPLWKWVCQ</sequence>
<feature type="region of interest" description="Disordered" evidence="1">
    <location>
        <begin position="17"/>
        <end position="45"/>
    </location>
</feature>
<evidence type="ECO:0000313" key="4">
    <source>
        <dbReference type="Proteomes" id="UP000326678"/>
    </source>
</evidence>
<feature type="transmembrane region" description="Helical" evidence="2">
    <location>
        <begin position="104"/>
        <end position="127"/>
    </location>
</feature>
<feature type="transmembrane region" description="Helical" evidence="2">
    <location>
        <begin position="66"/>
        <end position="84"/>
    </location>
</feature>
<dbReference type="Proteomes" id="UP000326678">
    <property type="component" value="Chromosome Gxm1"/>
</dbReference>
<proteinExistence type="predicted"/>
<evidence type="ECO:0000256" key="2">
    <source>
        <dbReference type="SAM" id="Phobius"/>
    </source>
</evidence>
<evidence type="ECO:0000256" key="1">
    <source>
        <dbReference type="SAM" id="MobiDB-lite"/>
    </source>
</evidence>
<dbReference type="KEGG" id="nsh:GXM_03021"/>
<evidence type="ECO:0000313" key="3">
    <source>
        <dbReference type="EMBL" id="QFS45544.1"/>
    </source>
</evidence>
<keyword evidence="2" id="KW-0472">Membrane</keyword>
<keyword evidence="2" id="KW-1133">Transmembrane helix</keyword>
<dbReference type="EMBL" id="CP045226">
    <property type="protein sequence ID" value="QFS45544.1"/>
    <property type="molecule type" value="Genomic_DNA"/>
</dbReference>
<dbReference type="AlphaFoldDB" id="A0A5P8VYS2"/>
<gene>
    <name evidence="3" type="ORF">GXM_03021</name>
</gene>
<feature type="compositionally biased region" description="Low complexity" evidence="1">
    <location>
        <begin position="19"/>
        <end position="36"/>
    </location>
</feature>
<organism evidence="3 4">
    <name type="scientific">Nostoc sphaeroides CCNUC1</name>
    <dbReference type="NCBI Taxonomy" id="2653204"/>
    <lineage>
        <taxon>Bacteria</taxon>
        <taxon>Bacillati</taxon>
        <taxon>Cyanobacteriota</taxon>
        <taxon>Cyanophyceae</taxon>
        <taxon>Nostocales</taxon>
        <taxon>Nostocaceae</taxon>
        <taxon>Nostoc</taxon>
    </lineage>
</organism>